<keyword evidence="2 5" id="KW-0689">Ribosomal protein</keyword>
<reference evidence="5" key="1">
    <citation type="submission" date="2018-04" db="EMBL/GenBank/DDBJ databases">
        <title>Whole genome sequencing of Hypsizygus marmoreus.</title>
        <authorList>
            <person name="Choi I.-G."/>
            <person name="Min B."/>
            <person name="Kim J.-G."/>
            <person name="Kim S."/>
            <person name="Oh Y.-L."/>
            <person name="Kong W.-S."/>
            <person name="Park H."/>
            <person name="Jeong J."/>
            <person name="Song E.-S."/>
        </authorList>
    </citation>
    <scope>NUCLEOTIDE SEQUENCE [LARGE SCALE GENOMIC DNA]</scope>
    <source>
        <strain evidence="5">51987-8</strain>
    </source>
</reference>
<name>A0A369KCC3_HYPMA</name>
<keyword evidence="3" id="KW-0687">Ribonucleoprotein</keyword>
<dbReference type="InterPro" id="IPR028364">
    <property type="entry name" value="Ribosomal_uL1/biogenesis"/>
</dbReference>
<evidence type="ECO:0000313" key="6">
    <source>
        <dbReference type="Proteomes" id="UP000076154"/>
    </source>
</evidence>
<dbReference type="STRING" id="39966.A0A369KCC3"/>
<dbReference type="PANTHER" id="PTHR36427:SF3">
    <property type="entry name" value="LARGE RIBOSOMAL SUBUNIT PROTEIN UL1M"/>
    <property type="match status" value="1"/>
</dbReference>
<keyword evidence="6" id="KW-1185">Reference proteome</keyword>
<evidence type="ECO:0000256" key="1">
    <source>
        <dbReference type="ARBA" id="ARBA00010531"/>
    </source>
</evidence>
<dbReference type="FunCoup" id="A0A369KCC3">
    <property type="interactions" value="126"/>
</dbReference>
<dbReference type="PANTHER" id="PTHR36427">
    <property type="entry name" value="54S RIBOSOMAL PROTEIN L1, MITOCHONDRIAL"/>
    <property type="match status" value="1"/>
</dbReference>
<dbReference type="AlphaFoldDB" id="A0A369KCC3"/>
<proteinExistence type="inferred from homology"/>
<evidence type="ECO:0000256" key="2">
    <source>
        <dbReference type="ARBA" id="ARBA00022980"/>
    </source>
</evidence>
<dbReference type="EMBL" id="LUEZ02000010">
    <property type="protein sequence ID" value="RDB29433.1"/>
    <property type="molecule type" value="Genomic_DNA"/>
</dbReference>
<dbReference type="InterPro" id="IPR023674">
    <property type="entry name" value="Ribosomal_uL1-like"/>
</dbReference>
<feature type="region of interest" description="Disordered" evidence="4">
    <location>
        <begin position="252"/>
        <end position="271"/>
    </location>
</feature>
<protein>
    <submittedName>
        <fullName evidence="5">50S ribosomal protein L1</fullName>
    </submittedName>
</protein>
<dbReference type="GO" id="GO:0003735">
    <property type="term" value="F:structural constituent of ribosome"/>
    <property type="evidence" value="ECO:0007669"/>
    <property type="project" value="TreeGrafter"/>
</dbReference>
<dbReference type="Pfam" id="PF00687">
    <property type="entry name" value="Ribosomal_L1"/>
    <property type="match status" value="1"/>
</dbReference>
<evidence type="ECO:0000256" key="4">
    <source>
        <dbReference type="SAM" id="MobiDB-lite"/>
    </source>
</evidence>
<dbReference type="InterPro" id="IPR016095">
    <property type="entry name" value="Ribosomal_uL1_3-a/b-sand"/>
</dbReference>
<dbReference type="Proteomes" id="UP000076154">
    <property type="component" value="Unassembled WGS sequence"/>
</dbReference>
<dbReference type="CDD" id="cd00403">
    <property type="entry name" value="Ribosomal_L1"/>
    <property type="match status" value="1"/>
</dbReference>
<dbReference type="OrthoDB" id="1747252at2759"/>
<dbReference type="InParanoid" id="A0A369KCC3"/>
<evidence type="ECO:0000313" key="5">
    <source>
        <dbReference type="EMBL" id="RDB29433.1"/>
    </source>
</evidence>
<dbReference type="Gene3D" id="3.30.190.20">
    <property type="match status" value="1"/>
</dbReference>
<accession>A0A369KCC3</accession>
<comment type="caution">
    <text evidence="5">The sequence shown here is derived from an EMBL/GenBank/DDBJ whole genome shotgun (WGS) entry which is preliminary data.</text>
</comment>
<sequence length="293" mass="31840">MSGLLALCRQCYRSALVPPSSLVLRQFTTSQILLASNRHKAPKIRVPSKKAAAAKARRKAALAAKAIDRSEFLTLADAIAVLRAVEVASPNSTLDLYIKTEMKNGVAVPKGRVNLPREAKAMSEDKILVFAEGRQAEEAKKAGAHFVGGPELIDGIINNRFQATTILCTPALIRAITPKLGRVLGPLGLMPSERRGTVTDDIAGYIQRIRGTSEWRADKTGNIHMPIAMMHFPVDDMVKNIRHFLTSVKRVTGNTKEAEDSRRTKGSGAKPVTVISKVMLSSRQGPGIHISDY</sequence>
<dbReference type="GO" id="GO:0005762">
    <property type="term" value="C:mitochondrial large ribosomal subunit"/>
    <property type="evidence" value="ECO:0007669"/>
    <property type="project" value="TreeGrafter"/>
</dbReference>
<dbReference type="SUPFAM" id="SSF56808">
    <property type="entry name" value="Ribosomal protein L1"/>
    <property type="match status" value="1"/>
</dbReference>
<dbReference type="Gene3D" id="3.40.50.790">
    <property type="match status" value="1"/>
</dbReference>
<organism evidence="5 6">
    <name type="scientific">Hypsizygus marmoreus</name>
    <name type="common">White beech mushroom</name>
    <name type="synonym">Agaricus marmoreus</name>
    <dbReference type="NCBI Taxonomy" id="39966"/>
    <lineage>
        <taxon>Eukaryota</taxon>
        <taxon>Fungi</taxon>
        <taxon>Dikarya</taxon>
        <taxon>Basidiomycota</taxon>
        <taxon>Agaricomycotina</taxon>
        <taxon>Agaricomycetes</taxon>
        <taxon>Agaricomycetidae</taxon>
        <taxon>Agaricales</taxon>
        <taxon>Tricholomatineae</taxon>
        <taxon>Lyophyllaceae</taxon>
        <taxon>Hypsizygus</taxon>
    </lineage>
</organism>
<gene>
    <name evidence="5" type="primary">rplA</name>
    <name evidence="5" type="ORF">Hypma_015990</name>
</gene>
<dbReference type="FunFam" id="3.40.50.790:FF:000001">
    <property type="entry name" value="50S ribosomal protein L1"/>
    <property type="match status" value="1"/>
</dbReference>
<comment type="similarity">
    <text evidence="1">Belongs to the universal ribosomal protein uL1 family.</text>
</comment>
<evidence type="ECO:0000256" key="3">
    <source>
        <dbReference type="ARBA" id="ARBA00023274"/>
    </source>
</evidence>